<sequence length="71" mass="7705">MVLFRVGLVKDLPTTAFLISDTLITAVVVGAILVSAILISTILVSVVCASRWITSNRQMIQVKVQQPYSCI</sequence>
<reference evidence="1" key="1">
    <citation type="submission" date="2024-12" db="EMBL/GenBank/DDBJ databases">
        <title>Comparative genomics and development of molecular markers within Purpureocillium lilacinum and among Purpureocillium species.</title>
        <authorList>
            <person name="Yeh Z.-Y."/>
            <person name="Ni N.-T."/>
            <person name="Lo P.-H."/>
            <person name="Mushyakhwo K."/>
            <person name="Lin C.-F."/>
            <person name="Nai Y.-S."/>
        </authorList>
    </citation>
    <scope>NUCLEOTIDE SEQUENCE</scope>
    <source>
        <strain evidence="1">NCHU-NPUST-175</strain>
    </source>
</reference>
<dbReference type="EMBL" id="JBGNUJ010000012">
    <property type="protein sequence ID" value="KAL3952913.1"/>
    <property type="molecule type" value="Genomic_DNA"/>
</dbReference>
<protein>
    <submittedName>
        <fullName evidence="1">Uncharacterized protein</fullName>
    </submittedName>
</protein>
<gene>
    <name evidence="1" type="ORF">ACCO45_012856</name>
</gene>
<comment type="caution">
    <text evidence="1">The sequence shown here is derived from an EMBL/GenBank/DDBJ whole genome shotgun (WGS) entry which is preliminary data.</text>
</comment>
<evidence type="ECO:0000313" key="2">
    <source>
        <dbReference type="Proteomes" id="UP001638806"/>
    </source>
</evidence>
<accession>A0ACC4DC90</accession>
<keyword evidence="2" id="KW-1185">Reference proteome</keyword>
<evidence type="ECO:0000313" key="1">
    <source>
        <dbReference type="EMBL" id="KAL3952913.1"/>
    </source>
</evidence>
<name>A0ACC4DC90_PURLI</name>
<dbReference type="Proteomes" id="UP001638806">
    <property type="component" value="Unassembled WGS sequence"/>
</dbReference>
<proteinExistence type="predicted"/>
<organism evidence="1 2">
    <name type="scientific">Purpureocillium lilacinum</name>
    <name type="common">Paecilomyces lilacinus</name>
    <dbReference type="NCBI Taxonomy" id="33203"/>
    <lineage>
        <taxon>Eukaryota</taxon>
        <taxon>Fungi</taxon>
        <taxon>Dikarya</taxon>
        <taxon>Ascomycota</taxon>
        <taxon>Pezizomycotina</taxon>
        <taxon>Sordariomycetes</taxon>
        <taxon>Hypocreomycetidae</taxon>
        <taxon>Hypocreales</taxon>
        <taxon>Ophiocordycipitaceae</taxon>
        <taxon>Purpureocillium</taxon>
    </lineage>
</organism>